<dbReference type="RefSeq" id="WP_369192418.1">
    <property type="nucleotide sequence ID" value="NZ_CP163431.1"/>
</dbReference>
<gene>
    <name evidence="1" type="ORF">AB5J58_49060</name>
</gene>
<evidence type="ECO:0000313" key="1">
    <source>
        <dbReference type="EMBL" id="XDQ07648.1"/>
    </source>
</evidence>
<dbReference type="EMBL" id="CP163431">
    <property type="protein sequence ID" value="XDQ07648.1"/>
    <property type="molecule type" value="Genomic_DNA"/>
</dbReference>
<organism evidence="1">
    <name type="scientific">Streptomyces sp. R08</name>
    <dbReference type="NCBI Taxonomy" id="3238624"/>
    <lineage>
        <taxon>Bacteria</taxon>
        <taxon>Bacillati</taxon>
        <taxon>Actinomycetota</taxon>
        <taxon>Actinomycetes</taxon>
        <taxon>Kitasatosporales</taxon>
        <taxon>Streptomycetaceae</taxon>
        <taxon>Streptomyces</taxon>
    </lineage>
</organism>
<protein>
    <submittedName>
        <fullName evidence="1">Uncharacterized protein</fullName>
    </submittedName>
</protein>
<name>A0AB39MNH5_9ACTN</name>
<dbReference type="AlphaFoldDB" id="A0AB39MNH5"/>
<accession>A0AB39MNH5</accession>
<proteinExistence type="predicted"/>
<reference evidence="1" key="1">
    <citation type="submission" date="2024-07" db="EMBL/GenBank/DDBJ databases">
        <authorList>
            <person name="Yu S.T."/>
        </authorList>
    </citation>
    <scope>NUCLEOTIDE SEQUENCE</scope>
    <source>
        <strain evidence="1">R08</strain>
    </source>
</reference>
<sequence length="202" mass="21347">MLSYLATALPQDTSPSAHLLALQCALRMNTRMQVHLPKGVLRSLRLNTTSGPWHELEHARWLRPAPGNAAKEITAELLDVTLLSQAPAGPDRRRAADWALRAGSSSATGAAEPLPRLAGVYLAAHTDPESGSGLGELDQMAHACSAQPAELTGTLDQLVATGLLGAWQACPDSGDLQWTLARGTGIRVGDPRREAVRGNARG</sequence>